<dbReference type="PANTHER" id="PTHR43404:SF2">
    <property type="entry name" value="LIPOPOLYSACCHARIDE CHOLINEPHOSPHOTRANSFERASE LICD"/>
    <property type="match status" value="1"/>
</dbReference>
<accession>A0A2A6EBA7</accession>
<keyword evidence="1" id="KW-1133">Transmembrane helix</keyword>
<evidence type="ECO:0000256" key="1">
    <source>
        <dbReference type="SAM" id="Phobius"/>
    </source>
</evidence>
<dbReference type="InterPro" id="IPR052942">
    <property type="entry name" value="LPS_cholinephosphotransferase"/>
</dbReference>
<keyword evidence="1" id="KW-0812">Transmembrane</keyword>
<dbReference type="PANTHER" id="PTHR43404">
    <property type="entry name" value="LIPOPOLYSACCHARIDE CHOLINEPHOSPHOTRANSFERASE LICD"/>
    <property type="match status" value="1"/>
</dbReference>
<evidence type="ECO:0000313" key="4">
    <source>
        <dbReference type="Proteomes" id="UP000219259"/>
    </source>
</evidence>
<reference evidence="3 4" key="1">
    <citation type="submission" date="2017-09" db="EMBL/GenBank/DDBJ databases">
        <title>Phase variable restriction modification systems are present in the genome sequences of periodontal pathogens Prevotella intermedia, Tannerella forsythia and Porphyromonas gingivalis.</title>
        <authorList>
            <person name="Haigh R.D."/>
            <person name="Crawford L."/>
            <person name="Ralph J."/>
            <person name="Wanford J."/>
            <person name="Vartoukian S.R."/>
            <person name="Hijazib K."/>
            <person name="Wade W."/>
            <person name="Oggioni M.R."/>
        </authorList>
    </citation>
    <scope>NUCLEOTIDE SEQUENCE [LARGE SCALE GENOMIC DNA]</scope>
    <source>
        <strain evidence="3 4">WW11663</strain>
    </source>
</reference>
<keyword evidence="1" id="KW-0472">Membrane</keyword>
<name>A0A2A6EBA7_TANFO</name>
<organism evidence="3 4">
    <name type="scientific">Tannerella forsythia</name>
    <name type="common">Bacteroides forsythus</name>
    <dbReference type="NCBI Taxonomy" id="28112"/>
    <lineage>
        <taxon>Bacteria</taxon>
        <taxon>Pseudomonadati</taxon>
        <taxon>Bacteroidota</taxon>
        <taxon>Bacteroidia</taxon>
        <taxon>Bacteroidales</taxon>
        <taxon>Tannerellaceae</taxon>
        <taxon>Tannerella</taxon>
    </lineage>
</organism>
<dbReference type="AlphaFoldDB" id="A0A2A6EBA7"/>
<sequence>MAIPNERKSMDISEINAEGTQLRKHQLKMLEMLKYVDELCRKHDIPYYLSGGTLLGAVRHQGFIPWDDDLDIILMKKDFRRLLNVLRNEPSVDYVLQCHQTDPYYIAPYAKLRMKNTQIREWNENDIYYRYRGIYIDIFFLEPAVPFFHYIANHLQNILIRFAGLNPTRRIKPILTGSFYMLLYRFLFPVFNMFSLLLRRDRLSYPLGSFFNTQFEKESYICSSTKHFEDRLFPVPLKWDTVLRAQYGEYHILPDLDKIEPHIQSISF</sequence>
<comment type="caution">
    <text evidence="3">The sequence shown here is derived from an EMBL/GenBank/DDBJ whole genome shotgun (WGS) entry which is preliminary data.</text>
</comment>
<proteinExistence type="predicted"/>
<protein>
    <submittedName>
        <fullName evidence="3">LicD family protein</fullName>
    </submittedName>
</protein>
<dbReference type="EMBL" id="NSLJ01000002">
    <property type="protein sequence ID" value="PDP44995.1"/>
    <property type="molecule type" value="Genomic_DNA"/>
</dbReference>
<dbReference type="InterPro" id="IPR007074">
    <property type="entry name" value="LicD/FKTN/FKRP_NTP_transf"/>
</dbReference>
<feature type="transmembrane region" description="Helical" evidence="1">
    <location>
        <begin position="179"/>
        <end position="198"/>
    </location>
</feature>
<feature type="domain" description="LicD/FKTN/FKRP nucleotidyltransferase" evidence="2">
    <location>
        <begin position="40"/>
        <end position="143"/>
    </location>
</feature>
<gene>
    <name evidence="3" type="ORF">CLI86_01265</name>
</gene>
<evidence type="ECO:0000259" key="2">
    <source>
        <dbReference type="Pfam" id="PF04991"/>
    </source>
</evidence>
<evidence type="ECO:0000313" key="3">
    <source>
        <dbReference type="EMBL" id="PDP44995.1"/>
    </source>
</evidence>
<dbReference type="Pfam" id="PF04991">
    <property type="entry name" value="LicD"/>
    <property type="match status" value="1"/>
</dbReference>
<dbReference type="GO" id="GO:0009100">
    <property type="term" value="P:glycoprotein metabolic process"/>
    <property type="evidence" value="ECO:0007669"/>
    <property type="project" value="UniProtKB-ARBA"/>
</dbReference>
<dbReference type="Proteomes" id="UP000219259">
    <property type="component" value="Unassembled WGS sequence"/>
</dbReference>